<dbReference type="Gene3D" id="3.90.1440.10">
    <property type="entry name" value="SecA, preprotein cross-linking domain"/>
    <property type="match status" value="1"/>
</dbReference>
<dbReference type="Pfam" id="PF21090">
    <property type="entry name" value="P-loop_SecA"/>
    <property type="match status" value="1"/>
</dbReference>
<dbReference type="InterPro" id="IPR020937">
    <property type="entry name" value="SecA_CS"/>
</dbReference>
<comment type="function">
    <text evidence="15">Part of the Sec protein translocase complex. Interacts with the SecYEG preprotein conducting channel. Has a central role in coupling the hydrolysis of ATP to the transfer of proteins into and across the cell membrane, serving as an ATP-driven molecular motor driving the stepwise translocation of polypeptide chains across the membrane.</text>
</comment>
<evidence type="ECO:0000256" key="5">
    <source>
        <dbReference type="ARBA" id="ARBA00022475"/>
    </source>
</evidence>
<feature type="binding site" evidence="15">
    <location>
        <begin position="118"/>
        <end position="122"/>
    </location>
    <ligand>
        <name>ATP</name>
        <dbReference type="ChEBI" id="CHEBI:30616"/>
    </ligand>
</feature>
<dbReference type="PANTHER" id="PTHR30612:SF0">
    <property type="entry name" value="CHLOROPLAST PROTEIN-TRANSPORTING ATPASE"/>
    <property type="match status" value="1"/>
</dbReference>
<feature type="region of interest" description="Disordered" evidence="17">
    <location>
        <begin position="885"/>
        <end position="922"/>
    </location>
</feature>
<dbReference type="PANTHER" id="PTHR30612">
    <property type="entry name" value="SECA INNER MEMBRANE COMPONENT OF SEC PROTEIN SECRETION SYSTEM"/>
    <property type="match status" value="1"/>
</dbReference>
<dbReference type="AlphaFoldDB" id="A0A9D1SRQ5"/>
<dbReference type="HAMAP" id="MF_01382">
    <property type="entry name" value="SecA"/>
    <property type="match status" value="1"/>
</dbReference>
<protein>
    <recommendedName>
        <fullName evidence="15 16">Protein translocase subunit SecA</fullName>
        <ecNumber evidence="15">7.4.2.8</ecNumber>
    </recommendedName>
</protein>
<evidence type="ECO:0000256" key="6">
    <source>
        <dbReference type="ARBA" id="ARBA00022490"/>
    </source>
</evidence>
<comment type="similarity">
    <text evidence="3 15 16">Belongs to the SecA family.</text>
</comment>
<keyword evidence="13 15" id="KW-0811">Translocation</keyword>
<dbReference type="GO" id="GO:0005829">
    <property type="term" value="C:cytosol"/>
    <property type="evidence" value="ECO:0007669"/>
    <property type="project" value="TreeGrafter"/>
</dbReference>
<evidence type="ECO:0000259" key="19">
    <source>
        <dbReference type="PROSITE" id="PS51196"/>
    </source>
</evidence>
<dbReference type="GO" id="GO:0043952">
    <property type="term" value="P:protein transport by the Sec complex"/>
    <property type="evidence" value="ECO:0007669"/>
    <property type="project" value="UniProtKB-ARBA"/>
</dbReference>
<dbReference type="InterPro" id="IPR014018">
    <property type="entry name" value="SecA_motor_DEAD"/>
</dbReference>
<evidence type="ECO:0000256" key="15">
    <source>
        <dbReference type="HAMAP-Rule" id="MF_01382"/>
    </source>
</evidence>
<dbReference type="InterPro" id="IPR036670">
    <property type="entry name" value="SecA_X-link_sf"/>
</dbReference>
<dbReference type="FunFam" id="3.90.1440.10:FF:000003">
    <property type="entry name" value="Preprotein translocase SecA subunit"/>
    <property type="match status" value="1"/>
</dbReference>
<dbReference type="Pfam" id="PF07517">
    <property type="entry name" value="SecA_DEAD"/>
    <property type="match status" value="1"/>
</dbReference>
<dbReference type="InterPro" id="IPR036266">
    <property type="entry name" value="SecA_Wing/Scaffold_sf"/>
</dbReference>
<dbReference type="SUPFAM" id="SSF81767">
    <property type="entry name" value="Pre-protein crosslinking domain of SecA"/>
    <property type="match status" value="1"/>
</dbReference>
<sequence length="932" mass="107021">MIDLLLKLLGDPNANKVKKMMPIVEHINKLEPEMEKLTDDELRAKTQEFKEHLKNREYSSDFKKDRALEKKALDEILPEAFAVVREAGKRVLNMRHFDVQLIGGIFLHNGHIAEMRTGEGKTLVATLPAYLNALTGKGVHVITVNDYLAKRDSEWMGKIYKFLGLSVGVILANQERGLDDFERKKAAYECDITYGTNNEFGFDYLRDNMAGSMEMLVQRPYNYAIIDEVDSILIDEARTPLIISGRLEQSAQLYQTMSKIAPQLKKDVDYEVDEKNKNVILSEEGIDRAEQLLGIEDLFDVSNQYAHHLLQALKAKELYQKDTDYVIKNGEVVIVDEFTGRLMDGRRWSDGLHQAVEAKEGVKIQDETQTLASITFQNLFRLYPKLSGMTGTAMTEEAEFGKIYNLEVTTIPTNKPDIRINLPDVVYKSQKQKYLAVVDEIAQMHEQGRPVLVGTISIDKSEYISELLKKRGIKHNVLNAKHHEKEAYIIAQAGRFGAVTIATNMAGRGTDILLGGNAEYLAKDMLDSKGITPESPNYETERDAALKEAKAITEAEHEKVVQAGGLHVIGTERHESRRIDNQLRGRAARQGDPGSTRFFLSLEDDLMRIFGGQHIINLMNTLNVEEDMAIESKLITRQIQASQRKVETYHFDIRKSVLEYDDVMNVQREKFYQQRRRVLKGEDLTPDIYYMIEKEMDRIIKSYISPGQNPQEYIYEDMLGMVKEVHSLIPQLSYLEVNDIQGLSYESIFEKFKKLAIDAYREHEENTIRFYNDIQQQYEEVFVPEEPFSHKNVMRNIEKDILLRVVDNKWIDHLHNIDMLRDGIGLRAYGQKDPLIEYKREAYDLFNNMMYEIQSETVKYLFRTRFGVQIVNRKDDEVIQTQLSQAAQEFKAPSEDEEPSHAPVQKGDKIGRNDPCPCGSGKKYKNCCGKDL</sequence>
<comment type="cofactor">
    <cofactor evidence="1">
        <name>Zn(2+)</name>
        <dbReference type="ChEBI" id="CHEBI:29105"/>
    </cofactor>
</comment>
<dbReference type="Pfam" id="PF02810">
    <property type="entry name" value="SEC-C"/>
    <property type="match status" value="1"/>
</dbReference>
<keyword evidence="6 15" id="KW-0963">Cytoplasm</keyword>
<evidence type="ECO:0000256" key="1">
    <source>
        <dbReference type="ARBA" id="ARBA00001947"/>
    </source>
</evidence>
<dbReference type="Pfam" id="PF01043">
    <property type="entry name" value="SecA_PP_bind"/>
    <property type="match status" value="1"/>
</dbReference>
<dbReference type="SUPFAM" id="SSF81886">
    <property type="entry name" value="Helical scaffold and wing domains of SecA"/>
    <property type="match status" value="1"/>
</dbReference>
<evidence type="ECO:0000256" key="3">
    <source>
        <dbReference type="ARBA" id="ARBA00007650"/>
    </source>
</evidence>
<dbReference type="GO" id="GO:0005886">
    <property type="term" value="C:plasma membrane"/>
    <property type="evidence" value="ECO:0007669"/>
    <property type="project" value="UniProtKB-SubCell"/>
</dbReference>
<dbReference type="Pfam" id="PF07516">
    <property type="entry name" value="SecA_SW"/>
    <property type="match status" value="1"/>
</dbReference>
<comment type="caution">
    <text evidence="20">The sequence shown here is derived from an EMBL/GenBank/DDBJ whole genome shotgun (WGS) entry which is preliminary data.</text>
</comment>
<dbReference type="Gene3D" id="3.40.50.300">
    <property type="entry name" value="P-loop containing nucleotide triphosphate hydrolases"/>
    <property type="match status" value="2"/>
</dbReference>
<dbReference type="InterPro" id="IPR011115">
    <property type="entry name" value="SecA_DEAD"/>
</dbReference>
<feature type="binding site" evidence="15">
    <location>
        <position position="511"/>
    </location>
    <ligand>
        <name>ATP</name>
        <dbReference type="ChEBI" id="CHEBI:30616"/>
    </ligand>
</feature>
<dbReference type="PRINTS" id="PR00906">
    <property type="entry name" value="SECA"/>
</dbReference>
<proteinExistence type="inferred from homology"/>
<evidence type="ECO:0000256" key="12">
    <source>
        <dbReference type="ARBA" id="ARBA00022967"/>
    </source>
</evidence>
<feature type="domain" description="SecA family profile" evidence="19">
    <location>
        <begin position="2"/>
        <end position="631"/>
    </location>
</feature>
<dbReference type="InterPro" id="IPR011116">
    <property type="entry name" value="SecA_Wing/Scaffold"/>
</dbReference>
<keyword evidence="14 15" id="KW-0472">Membrane</keyword>
<dbReference type="PROSITE" id="PS51196">
    <property type="entry name" value="SECA_MOTOR_DEAD"/>
    <property type="match status" value="1"/>
</dbReference>
<dbReference type="InterPro" id="IPR004027">
    <property type="entry name" value="SEC_C_motif"/>
</dbReference>
<keyword evidence="8 15" id="KW-0547">Nucleotide-binding</keyword>
<keyword evidence="11 15" id="KW-0653">Protein transport</keyword>
<evidence type="ECO:0000256" key="9">
    <source>
        <dbReference type="ARBA" id="ARBA00022833"/>
    </source>
</evidence>
<dbReference type="InterPro" id="IPR027417">
    <property type="entry name" value="P-loop_NTPase"/>
</dbReference>
<reference evidence="20" key="1">
    <citation type="submission" date="2020-10" db="EMBL/GenBank/DDBJ databases">
        <authorList>
            <person name="Gilroy R."/>
        </authorList>
    </citation>
    <scope>NUCLEOTIDE SEQUENCE</scope>
    <source>
        <strain evidence="20">CHK154-7741</strain>
    </source>
</reference>
<dbReference type="CDD" id="cd17928">
    <property type="entry name" value="DEXDc_SecA"/>
    <property type="match status" value="1"/>
</dbReference>
<dbReference type="EMBL" id="DVOD01000046">
    <property type="protein sequence ID" value="HIU92724.1"/>
    <property type="molecule type" value="Genomic_DNA"/>
</dbReference>
<dbReference type="FunFam" id="3.40.50.300:FF:000113">
    <property type="entry name" value="Preprotein translocase subunit SecA"/>
    <property type="match status" value="1"/>
</dbReference>
<dbReference type="InterPro" id="IPR011130">
    <property type="entry name" value="SecA_preprotein_X-link_dom"/>
</dbReference>
<dbReference type="Proteomes" id="UP000886748">
    <property type="component" value="Unassembled WGS sequence"/>
</dbReference>
<name>A0A9D1SRQ5_9CLOT</name>
<dbReference type="GO" id="GO:0005524">
    <property type="term" value="F:ATP binding"/>
    <property type="evidence" value="ECO:0007669"/>
    <property type="project" value="UniProtKB-UniRule"/>
</dbReference>
<evidence type="ECO:0000256" key="7">
    <source>
        <dbReference type="ARBA" id="ARBA00022723"/>
    </source>
</evidence>
<comment type="subunit">
    <text evidence="15">Monomer and homodimer. Part of the essential Sec protein translocation apparatus which comprises SecA, SecYEG and auxiliary proteins SecDF. Other proteins may also be involved.</text>
</comment>
<dbReference type="PROSITE" id="PS51192">
    <property type="entry name" value="HELICASE_ATP_BIND_1"/>
    <property type="match status" value="1"/>
</dbReference>
<accession>A0A9D1SRQ5</accession>
<dbReference type="NCBIfam" id="TIGR00963">
    <property type="entry name" value="secA"/>
    <property type="match status" value="1"/>
</dbReference>
<dbReference type="InterPro" id="IPR014001">
    <property type="entry name" value="Helicase_ATP-bd"/>
</dbReference>
<evidence type="ECO:0000259" key="18">
    <source>
        <dbReference type="PROSITE" id="PS51192"/>
    </source>
</evidence>
<evidence type="ECO:0000256" key="13">
    <source>
        <dbReference type="ARBA" id="ARBA00023010"/>
    </source>
</evidence>
<comment type="subcellular location">
    <subcellularLocation>
        <location evidence="15">Cell membrane</location>
        <topology evidence="15">Peripheral membrane protein</topology>
        <orientation evidence="15">Cytoplasmic side</orientation>
    </subcellularLocation>
    <subcellularLocation>
        <location evidence="15">Cytoplasm</location>
    </subcellularLocation>
    <subcellularLocation>
        <location evidence="2">Membrane</location>
        <topology evidence="2">Peripheral membrane protein</topology>
    </subcellularLocation>
    <text evidence="15">Distribution is 50-50.</text>
</comment>
<evidence type="ECO:0000256" key="8">
    <source>
        <dbReference type="ARBA" id="ARBA00022741"/>
    </source>
</evidence>
<dbReference type="EC" id="7.4.2.8" evidence="15"/>
<evidence type="ECO:0000313" key="20">
    <source>
        <dbReference type="EMBL" id="HIU92724.1"/>
    </source>
</evidence>
<evidence type="ECO:0000256" key="11">
    <source>
        <dbReference type="ARBA" id="ARBA00022927"/>
    </source>
</evidence>
<dbReference type="GO" id="GO:0017038">
    <property type="term" value="P:protein import"/>
    <property type="evidence" value="ECO:0007669"/>
    <property type="project" value="InterPro"/>
</dbReference>
<evidence type="ECO:0000256" key="16">
    <source>
        <dbReference type="RuleBase" id="RU003874"/>
    </source>
</evidence>
<keyword evidence="5 15" id="KW-1003">Cell membrane</keyword>
<reference evidence="20" key="2">
    <citation type="journal article" date="2021" name="PeerJ">
        <title>Extensive microbial diversity within the chicken gut microbiome revealed by metagenomics and culture.</title>
        <authorList>
            <person name="Gilroy R."/>
            <person name="Ravi A."/>
            <person name="Getino M."/>
            <person name="Pursley I."/>
            <person name="Horton D.L."/>
            <person name="Alikhan N.F."/>
            <person name="Baker D."/>
            <person name="Gharbi K."/>
            <person name="Hall N."/>
            <person name="Watson M."/>
            <person name="Adriaenssens E.M."/>
            <person name="Foster-Nyarko E."/>
            <person name="Jarju S."/>
            <person name="Secka A."/>
            <person name="Antonio M."/>
            <person name="Oren A."/>
            <person name="Chaudhuri R.R."/>
            <person name="La Ragione R."/>
            <person name="Hildebrand F."/>
            <person name="Pallen M.J."/>
        </authorList>
    </citation>
    <scope>NUCLEOTIDE SEQUENCE</scope>
    <source>
        <strain evidence="20">CHK154-7741</strain>
    </source>
</reference>
<evidence type="ECO:0000256" key="4">
    <source>
        <dbReference type="ARBA" id="ARBA00022448"/>
    </source>
</evidence>
<dbReference type="GO" id="GO:0006605">
    <property type="term" value="P:protein targeting"/>
    <property type="evidence" value="ECO:0007669"/>
    <property type="project" value="UniProtKB-UniRule"/>
</dbReference>
<dbReference type="Gene3D" id="1.10.3060.10">
    <property type="entry name" value="Helical scaffold and wing domains of SecA"/>
    <property type="match status" value="1"/>
</dbReference>
<dbReference type="PROSITE" id="PS01312">
    <property type="entry name" value="SECA"/>
    <property type="match status" value="1"/>
</dbReference>
<dbReference type="GO" id="GO:0031522">
    <property type="term" value="C:cell envelope Sec protein transport complex"/>
    <property type="evidence" value="ECO:0007669"/>
    <property type="project" value="TreeGrafter"/>
</dbReference>
<keyword evidence="9" id="KW-0862">Zinc</keyword>
<gene>
    <name evidence="15 20" type="primary">secA</name>
    <name evidence="20" type="ORF">IAD26_06265</name>
</gene>
<evidence type="ECO:0000313" key="21">
    <source>
        <dbReference type="Proteomes" id="UP000886748"/>
    </source>
</evidence>
<feature type="binding site" evidence="15">
    <location>
        <position position="100"/>
    </location>
    <ligand>
        <name>ATP</name>
        <dbReference type="ChEBI" id="CHEBI:30616"/>
    </ligand>
</feature>
<dbReference type="NCBIfam" id="NF009538">
    <property type="entry name" value="PRK12904.1"/>
    <property type="match status" value="1"/>
</dbReference>
<evidence type="ECO:0000256" key="17">
    <source>
        <dbReference type="SAM" id="MobiDB-lite"/>
    </source>
</evidence>
<dbReference type="SMART" id="SM00958">
    <property type="entry name" value="SecA_PP_bind"/>
    <property type="match status" value="1"/>
</dbReference>
<dbReference type="GO" id="GO:0008564">
    <property type="term" value="F:protein-exporting ATPase activity"/>
    <property type="evidence" value="ECO:0007669"/>
    <property type="project" value="UniProtKB-EC"/>
</dbReference>
<evidence type="ECO:0000256" key="14">
    <source>
        <dbReference type="ARBA" id="ARBA00023136"/>
    </source>
</evidence>
<dbReference type="CDD" id="cd18803">
    <property type="entry name" value="SF2_C_secA"/>
    <property type="match status" value="1"/>
</dbReference>
<dbReference type="FunFam" id="3.40.50.300:FF:000334">
    <property type="entry name" value="Protein translocase subunit SecA"/>
    <property type="match status" value="1"/>
</dbReference>
<keyword evidence="7" id="KW-0479">Metal-binding</keyword>
<dbReference type="SUPFAM" id="SSF52540">
    <property type="entry name" value="P-loop containing nucleoside triphosphate hydrolases"/>
    <property type="match status" value="2"/>
</dbReference>
<dbReference type="GO" id="GO:0065002">
    <property type="term" value="P:intracellular protein transmembrane transport"/>
    <property type="evidence" value="ECO:0007669"/>
    <property type="project" value="UniProtKB-UniRule"/>
</dbReference>
<dbReference type="InterPro" id="IPR044722">
    <property type="entry name" value="SecA_SF2_C"/>
</dbReference>
<dbReference type="InterPro" id="IPR000185">
    <property type="entry name" value="SecA"/>
</dbReference>
<keyword evidence="10 15" id="KW-0067">ATP-binding</keyword>
<evidence type="ECO:0000256" key="2">
    <source>
        <dbReference type="ARBA" id="ARBA00004170"/>
    </source>
</evidence>
<evidence type="ECO:0000256" key="10">
    <source>
        <dbReference type="ARBA" id="ARBA00022840"/>
    </source>
</evidence>
<keyword evidence="4 15" id="KW-0813">Transport</keyword>
<dbReference type="SMART" id="SM00957">
    <property type="entry name" value="SecA_DEAD"/>
    <property type="match status" value="1"/>
</dbReference>
<dbReference type="GO" id="GO:0046872">
    <property type="term" value="F:metal ion binding"/>
    <property type="evidence" value="ECO:0007669"/>
    <property type="project" value="UniProtKB-KW"/>
</dbReference>
<comment type="catalytic activity">
    <reaction evidence="15">
        <text>ATP + H2O + cellular proteinSide 1 = ADP + phosphate + cellular proteinSide 2.</text>
        <dbReference type="EC" id="7.4.2.8"/>
    </reaction>
</comment>
<feature type="domain" description="Helicase ATP-binding" evidence="18">
    <location>
        <begin position="102"/>
        <end position="265"/>
    </location>
</feature>
<keyword evidence="12 15" id="KW-1278">Translocase</keyword>
<organism evidence="20 21">
    <name type="scientific">Candidatus Limenecus avicola</name>
    <dbReference type="NCBI Taxonomy" id="2840847"/>
    <lineage>
        <taxon>Bacteria</taxon>
        <taxon>Bacillati</taxon>
        <taxon>Bacillota</taxon>
        <taxon>Clostridia</taxon>
        <taxon>Eubacteriales</taxon>
        <taxon>Clostridiaceae</taxon>
        <taxon>Clostridiaceae incertae sedis</taxon>
        <taxon>Candidatus Limenecus</taxon>
    </lineage>
</organism>